<evidence type="ECO:0000256" key="1">
    <source>
        <dbReference type="SAM" id="MobiDB-lite"/>
    </source>
</evidence>
<evidence type="ECO:0000313" key="3">
    <source>
        <dbReference type="EMBL" id="QJH95978.1"/>
    </source>
</evidence>
<accession>A0A6H1ZEX8</accession>
<proteinExistence type="predicted"/>
<organism evidence="2">
    <name type="scientific">viral metagenome</name>
    <dbReference type="NCBI Taxonomy" id="1070528"/>
    <lineage>
        <taxon>unclassified sequences</taxon>
        <taxon>metagenomes</taxon>
        <taxon>organismal metagenomes</taxon>
    </lineage>
</organism>
<gene>
    <name evidence="2" type="ORF">TM448A00443_0003</name>
    <name evidence="3" type="ORF">TM448B00565_0018</name>
</gene>
<dbReference type="EMBL" id="MT144012">
    <property type="protein sequence ID" value="QJA46476.1"/>
    <property type="molecule type" value="Genomic_DNA"/>
</dbReference>
<dbReference type="EMBL" id="MT144635">
    <property type="protein sequence ID" value="QJH95978.1"/>
    <property type="molecule type" value="Genomic_DNA"/>
</dbReference>
<feature type="region of interest" description="Disordered" evidence="1">
    <location>
        <begin position="719"/>
        <end position="745"/>
    </location>
</feature>
<sequence>MPKDPFYTTDIFPKISKNALLGPYTGALSGRIEGREDMASQLAEALQGFDNEVDIQQYKKFKLHEFLETNIGTSPYIQIGDNRAVFNPKAEILESKDEDDPKMQAYKGLHNRLVKFQGGVPEPNFMRRALGTNMTAGWAELVAGFNPFDGLEGMRITDKGIAYKGNELDLSPEENKVFSDYVMRTSGLDEELPFWEKVGIKALGLVFDLPLMAIASRISAPIVGRNATLSAMMKSKEFLPRVLGSSIQQALTFNILGVPQTVNAINNKDYSGAIESVYTSALHGALAATTATLGSKIFETQLPFIKSMLASRPALKSELGGLAGSFGFGYLSSKLGGESSEDAIATGLSFAALHFSNPRAYERAIGEHRTRNVKVAVDNLQGGRVKVALPNYYEEADGKLFRIEADKFTSKGDISRLGVDPIILTPDNKNDYAYYNEVMSPVFMRYADALKKEREGRFADKIYKRWKAGKKFADDEHYEARVMAQIVASSMANENISKTFAKWKIPFDAELSNKMVKLVNDWNIPFSKVENYVVANLKEFFADPASLQFVDKGANPVMTELAKLTEEAGKSFVKKDQQKMAHAEMDSKQANAMKTDEAALAGKKDNIYMEMITPRYWYVGLGEENKIPAEKIGEGAYKIGTPENSIEIKVTAENENKLIKKQGEVETVNVGDKFKVKFDSKKMIGEITSVSEDGKQANVRTDVGIVTFRTSELLRSTKISEKPIEEGQISQSKPTETTQASIEKPSKTLIKQPNLDIAQEKKESQIVSKELVELDKKQEVAVVASDAKDAEIMVKATEQIRNWTLGGGKIAEIEGKNLIELESLVGRMFKSLKEELKLTDEQVLTAFMSARKIHGNTKNDIANSPALVGKFTDIAKLINKLRASKGTFKGRGMTESVVRQNTKIVKATERIKELLIEKGNKYRKVSEPISEFDRLQEQYSQKAIIDAMTTTSTSEAESTLRTTSSVKEVTEGKKLEGGGREVTELDEDLVGSTFAKLKELNNELSDIKRKNLKGEEPVPSTINQLIDYDQKQDKPLLNWNERKLLRTEWKEFLDDPSAMLRSKAGEDRGYKKLTPEEIVSEVGRLNEELKGGWKAEFHESLSDKGITDFVEKVIRLGSKSTADTPFHEVLHRAVGALGKEAVWRKLLMETGKWDGKGDIFDLANTREAHEQLANEYADYVLKGIGKPRGIFDNIKQFFTRVASWLQGNGYHDKASYFKRLAEGKLGIRAIDDIKKVDKLYQRVEEVTDKDINEPKMNETEQEFKYVYESTARSKFVKPENISVDKVFDSALFRNKLQYARGFVKRIWENFQTPTYIRYRMDKYNEVYTVLQNQLVREQAKRFVELLRTPTRKNPDGSTGIPKWDSGKMFKELTVEDKQGMLDALEKYSDHLYDGVIKRQMNWEEFYDAYKINSKQQEVLDSYRSVMEEALIEAKEGFGERLMKFNKGTSIIRLIDNKKMVDALFPKEEYVDYLKEYFKDKEEHKMSEVADADLGKLIDDNIRIKERITSRIAEEAYNYGPEVYFNSVRPTKLSTYIIKASRASINPNHAVAWNKLIEGESIWIGDKAHVITKKDAEKATYMTGKEAETVNITKEQYEKNPGLVEHVTTYGENSAEALGIVGRLEAEGYSIDKGGYFKVGDLVSSGEHTGRLTARQLMSLADAGYIQYSNDIMQKLFKAIKHGKFEQHGVHKSFEPGLKWTPKEFEVQLERFVKEALSSRYRHNALLEANETYTNWMQTGKVNDILSSKLGAKIKFADGTEVVVTENIKNQYRLEKDLITKYINQMTYSDDAQIDGLRGWAATTYTALKASFLTQQLFQGLQTTMHLASGTAKLAGLGGGYGNSEFLKSYGMIHKIITYKRAIEKGLSTEGIGHADLADFMKMYYFELEKMGKVNRVQGGFVEGGGIAELTFMRESPEVYYGNKVNKGFEAFKKYVNMASGGIEKATRVQAAWTFYKIMESMPEARLAELGLTTHKAKTNWLADKIDESMSQWGLAGRPSLLVPKILGERQNRVLKNIDKSFFTFKTFGTHNIGMYEYLARNQLWTSFATKVMVGTGLHGITKLPFLASAFAIANLFMEDDAEYETLKLLDELDSVIGKDLADIFKRGGGTLVGIDLRNLMDERSILPTDVLAESRAYSVEGKIAEAMLGAPYGVVKDVYESAEGTYKKFMTLLKHDGVTTDEEKKRINKQMERVLPLFFRNILNGMRLQEDGVELRGKTIIKSDELSWGDVFYKFVGFQPTKISEAYEEQFHGVIAKTRRIEGKITEMKKIRKEATSNKDRTKANQYIVQYQKELAKLKWSNEYKQAKKQQRGIK</sequence>
<name>A0A6H1ZEX8_9ZZZZ</name>
<reference evidence="2" key="1">
    <citation type="submission" date="2020-03" db="EMBL/GenBank/DDBJ databases">
        <title>The deep terrestrial virosphere.</title>
        <authorList>
            <person name="Holmfeldt K."/>
            <person name="Nilsson E."/>
            <person name="Simone D."/>
            <person name="Lopez-Fernandez M."/>
            <person name="Wu X."/>
            <person name="de Brujin I."/>
            <person name="Lundin D."/>
            <person name="Andersson A."/>
            <person name="Bertilsson S."/>
            <person name="Dopson M."/>
        </authorList>
    </citation>
    <scope>NUCLEOTIDE SEQUENCE</scope>
    <source>
        <strain evidence="2">TM448A00443</strain>
        <strain evidence="3">TM448B00565</strain>
    </source>
</reference>
<protein>
    <submittedName>
        <fullName evidence="2">Uncharacterized protein</fullName>
    </submittedName>
</protein>
<evidence type="ECO:0000313" key="2">
    <source>
        <dbReference type="EMBL" id="QJA46476.1"/>
    </source>
</evidence>
<feature type="compositionally biased region" description="Polar residues" evidence="1">
    <location>
        <begin position="728"/>
        <end position="741"/>
    </location>
</feature>